<evidence type="ECO:0000313" key="1">
    <source>
        <dbReference type="EMBL" id="KAJ7997113.1"/>
    </source>
</evidence>
<protein>
    <submittedName>
        <fullName evidence="1">Uncharacterized protein</fullName>
    </submittedName>
</protein>
<name>A0ACC2G0S5_DALPE</name>
<dbReference type="Proteomes" id="UP001157502">
    <property type="component" value="Chromosome 19"/>
</dbReference>
<sequence>MEAHQMTTAIVPLCQCGSAFPVLGASTEAVQGVLEVPEGPEMHQRVGAGTPADESCLSWVFEKAIRIMVSFFVCYGMNSMAQSYAQCQEPAAAEVLLIQNLVKTTRTEKSSKSSTRSEFTGNKALSTKLPLPPSLSLVLQ</sequence>
<dbReference type="EMBL" id="CM055746">
    <property type="protein sequence ID" value="KAJ7997113.1"/>
    <property type="molecule type" value="Genomic_DNA"/>
</dbReference>
<accession>A0ACC2G0S5</accession>
<reference evidence="1" key="1">
    <citation type="submission" date="2021-05" db="EMBL/GenBank/DDBJ databases">
        <authorList>
            <person name="Pan Q."/>
            <person name="Jouanno E."/>
            <person name="Zahm M."/>
            <person name="Klopp C."/>
            <person name="Cabau C."/>
            <person name="Louis A."/>
            <person name="Berthelot C."/>
            <person name="Parey E."/>
            <person name="Roest Crollius H."/>
            <person name="Montfort J."/>
            <person name="Robinson-Rechavi M."/>
            <person name="Bouchez O."/>
            <person name="Lampietro C."/>
            <person name="Lopez Roques C."/>
            <person name="Donnadieu C."/>
            <person name="Postlethwait J."/>
            <person name="Bobe J."/>
            <person name="Dillon D."/>
            <person name="Chandos A."/>
            <person name="von Hippel F."/>
            <person name="Guiguen Y."/>
        </authorList>
    </citation>
    <scope>NUCLEOTIDE SEQUENCE</scope>
    <source>
        <strain evidence="1">YG-Jan2019</strain>
    </source>
</reference>
<organism evidence="1 2">
    <name type="scientific">Dallia pectoralis</name>
    <name type="common">Alaska blackfish</name>
    <dbReference type="NCBI Taxonomy" id="75939"/>
    <lineage>
        <taxon>Eukaryota</taxon>
        <taxon>Metazoa</taxon>
        <taxon>Chordata</taxon>
        <taxon>Craniata</taxon>
        <taxon>Vertebrata</taxon>
        <taxon>Euteleostomi</taxon>
        <taxon>Actinopterygii</taxon>
        <taxon>Neopterygii</taxon>
        <taxon>Teleostei</taxon>
        <taxon>Protacanthopterygii</taxon>
        <taxon>Esociformes</taxon>
        <taxon>Umbridae</taxon>
        <taxon>Dallia</taxon>
    </lineage>
</organism>
<proteinExistence type="predicted"/>
<keyword evidence="2" id="KW-1185">Reference proteome</keyword>
<comment type="caution">
    <text evidence="1">The sequence shown here is derived from an EMBL/GenBank/DDBJ whole genome shotgun (WGS) entry which is preliminary data.</text>
</comment>
<evidence type="ECO:0000313" key="2">
    <source>
        <dbReference type="Proteomes" id="UP001157502"/>
    </source>
</evidence>
<gene>
    <name evidence="1" type="ORF">DPEC_G00225580</name>
</gene>